<dbReference type="AlphaFoldDB" id="A0A2P5I2B0"/>
<dbReference type="EMBL" id="MAVT02000347">
    <property type="protein sequence ID" value="POS76645.1"/>
    <property type="molecule type" value="Genomic_DNA"/>
</dbReference>
<feature type="region of interest" description="Disordered" evidence="2">
    <location>
        <begin position="63"/>
        <end position="99"/>
    </location>
</feature>
<name>A0A2P5I2B0_DIAHE</name>
<feature type="transmembrane region" description="Helical" evidence="3">
    <location>
        <begin position="381"/>
        <end position="401"/>
    </location>
</feature>
<dbReference type="GO" id="GO:0022857">
    <property type="term" value="F:transmembrane transporter activity"/>
    <property type="evidence" value="ECO:0007669"/>
    <property type="project" value="InterPro"/>
</dbReference>
<feature type="transmembrane region" description="Helical" evidence="3">
    <location>
        <begin position="359"/>
        <end position="376"/>
    </location>
</feature>
<dbReference type="PANTHER" id="PTHR31082">
    <property type="entry name" value="PHEROMONE-REGULATED MEMBRANE PROTEIN 10"/>
    <property type="match status" value="1"/>
</dbReference>
<gene>
    <name evidence="5" type="ORF">DHEL01_v204957</name>
</gene>
<comment type="similarity">
    <text evidence="1">Belongs to the ThrE exporter (TC 2.A.79) family.</text>
</comment>
<keyword evidence="3" id="KW-0812">Transmembrane</keyword>
<feature type="compositionally biased region" description="Low complexity" evidence="2">
    <location>
        <begin position="65"/>
        <end position="76"/>
    </location>
</feature>
<dbReference type="Proteomes" id="UP000094444">
    <property type="component" value="Unassembled WGS sequence"/>
</dbReference>
<accession>A0A2P5I2B0</accession>
<feature type="transmembrane region" description="Helical" evidence="3">
    <location>
        <begin position="451"/>
        <end position="471"/>
    </location>
</feature>
<dbReference type="FunCoup" id="A0A2P5I2B0">
    <property type="interactions" value="17"/>
</dbReference>
<dbReference type="Pfam" id="PF06738">
    <property type="entry name" value="ThrE"/>
    <property type="match status" value="1"/>
</dbReference>
<reference evidence="5" key="1">
    <citation type="submission" date="2017-09" db="EMBL/GenBank/DDBJ databases">
        <title>Polyketide synthases of a Diaporthe helianthi virulent isolate.</title>
        <authorList>
            <person name="Baroncelli R."/>
        </authorList>
    </citation>
    <scope>NUCLEOTIDE SEQUENCE [LARGE SCALE GENOMIC DNA]</scope>
    <source>
        <strain evidence="5">7/96</strain>
    </source>
</reference>
<feature type="domain" description="Threonine/serine exporter-like N-terminal" evidence="4">
    <location>
        <begin position="227"/>
        <end position="468"/>
    </location>
</feature>
<protein>
    <recommendedName>
        <fullName evidence="4">Threonine/serine exporter-like N-terminal domain-containing protein</fullName>
    </recommendedName>
</protein>
<feature type="transmembrane region" description="Helical" evidence="3">
    <location>
        <begin position="407"/>
        <end position="430"/>
    </location>
</feature>
<proteinExistence type="inferred from homology"/>
<feature type="region of interest" description="Disordered" evidence="2">
    <location>
        <begin position="154"/>
        <end position="202"/>
    </location>
</feature>
<evidence type="ECO:0000256" key="3">
    <source>
        <dbReference type="SAM" id="Phobius"/>
    </source>
</evidence>
<sequence>MTATAPEASFPAMDDNFAECIGEQVDETQDDSRPEPIETTPGAKPKAEALKIARRLVDTHLRKFSSQSAQTTSSDARVVEPSPSQHDVPTAGCPSQHGNNALPQEGLLGIIMDICKLQVSDAMHEFQTPPAGQFRTSTFGKISFRERQPSYLDLESEDEDECDVQGTSTSHSPLSGTDGGDKLRPLPARVGSRSKSKDLGDQWANEKEQTKTHLTEIIRGHISRHIYLIRLCRALMLYGAPTHRLQEYMSTSAEAIGINAQFLYAPDCMLISFLDKGTQTTKMTMVTVPQGTDLGRMSCAHDIYVDVLHGVIPFEEGTGRLQELMIQENRYGESLCVFIYGCACACVAPFSFLGRWVDLPIAFILGCLLGVMRLYFARNRLFSNVFEIFASIIISFLARAFGSIQGGQLFCFSALAEAGIALILPGYMFLCASLELQTRHLIAGATRMMYAIIYTLFLGYGITIGAVFSPAKGMEPTLRVSFTICVAIINQAQWKQMPAMLLISISGYVVNWHAGNFFKGASTVSNTLGAATIGLIANLYSRLGVDPSLALYAWNHYIKSWVRRLQNRCSSQGDVEGGETPGASSNREVPQRSQARAGYGVVGAVMLPAIFVQVPSGLAIGGSLLAGIKSADWITSDEVGEAAVEDLTASTGIAMNVTTQVIQVAISISVGLSLSALLVNLPLDHLSKKKGGVFVF</sequence>
<evidence type="ECO:0000313" key="6">
    <source>
        <dbReference type="Proteomes" id="UP000094444"/>
    </source>
</evidence>
<keyword evidence="6" id="KW-1185">Reference proteome</keyword>
<evidence type="ECO:0000313" key="5">
    <source>
        <dbReference type="EMBL" id="POS76645.1"/>
    </source>
</evidence>
<evidence type="ECO:0000259" key="4">
    <source>
        <dbReference type="Pfam" id="PF06738"/>
    </source>
</evidence>
<feature type="compositionally biased region" description="Polar residues" evidence="2">
    <location>
        <begin position="582"/>
        <end position="592"/>
    </location>
</feature>
<feature type="region of interest" description="Disordered" evidence="2">
    <location>
        <begin position="19"/>
        <end position="48"/>
    </location>
</feature>
<dbReference type="InterPro" id="IPR051361">
    <property type="entry name" value="ThrE/Ser_Exporter"/>
</dbReference>
<feature type="transmembrane region" description="Helical" evidence="3">
    <location>
        <begin position="597"/>
        <end position="620"/>
    </location>
</feature>
<dbReference type="InterPro" id="IPR010619">
    <property type="entry name" value="ThrE-like_N"/>
</dbReference>
<feature type="transmembrane region" description="Helical" evidence="3">
    <location>
        <begin position="661"/>
        <end position="681"/>
    </location>
</feature>
<dbReference type="InParanoid" id="A0A2P5I2B0"/>
<keyword evidence="3" id="KW-0472">Membrane</keyword>
<feature type="transmembrane region" description="Helical" evidence="3">
    <location>
        <begin position="335"/>
        <end position="353"/>
    </location>
</feature>
<dbReference type="PANTHER" id="PTHR31082:SF4">
    <property type="entry name" value="PHEROMONE-REGULATED MEMBRANE PROTEIN 10"/>
    <property type="match status" value="1"/>
</dbReference>
<evidence type="ECO:0000256" key="1">
    <source>
        <dbReference type="ARBA" id="ARBA00034125"/>
    </source>
</evidence>
<keyword evidence="3" id="KW-1133">Transmembrane helix</keyword>
<organism evidence="5 6">
    <name type="scientific">Diaporthe helianthi</name>
    <dbReference type="NCBI Taxonomy" id="158607"/>
    <lineage>
        <taxon>Eukaryota</taxon>
        <taxon>Fungi</taxon>
        <taxon>Dikarya</taxon>
        <taxon>Ascomycota</taxon>
        <taxon>Pezizomycotina</taxon>
        <taxon>Sordariomycetes</taxon>
        <taxon>Sordariomycetidae</taxon>
        <taxon>Diaporthales</taxon>
        <taxon>Diaporthaceae</taxon>
        <taxon>Diaporthe</taxon>
    </lineage>
</organism>
<dbReference type="OrthoDB" id="413008at2759"/>
<feature type="region of interest" description="Disordered" evidence="2">
    <location>
        <begin position="572"/>
        <end position="592"/>
    </location>
</feature>
<comment type="caution">
    <text evidence="5">The sequence shown here is derived from an EMBL/GenBank/DDBJ whole genome shotgun (WGS) entry which is preliminary data.</text>
</comment>
<feature type="compositionally biased region" description="Polar residues" evidence="2">
    <location>
        <begin position="165"/>
        <end position="175"/>
    </location>
</feature>
<feature type="compositionally biased region" description="Acidic residues" evidence="2">
    <location>
        <begin position="154"/>
        <end position="163"/>
    </location>
</feature>
<evidence type="ECO:0000256" key="2">
    <source>
        <dbReference type="SAM" id="MobiDB-lite"/>
    </source>
</evidence>